<evidence type="ECO:0000256" key="5">
    <source>
        <dbReference type="SAM" id="Phobius"/>
    </source>
</evidence>
<comment type="subcellular location">
    <subcellularLocation>
        <location evidence="1">Endomembrane system</location>
        <topology evidence="1">Multi-pass membrane protein</topology>
    </subcellularLocation>
</comment>
<feature type="transmembrane region" description="Helical" evidence="5">
    <location>
        <begin position="129"/>
        <end position="145"/>
    </location>
</feature>
<dbReference type="AlphaFoldDB" id="A0A935CBM8"/>
<keyword evidence="3 5" id="KW-1133">Transmembrane helix</keyword>
<sequence length="198" mass="22938">MPNDLFNYIFILLAWLIFGILTIYLASWRAKVKAYDAGRKPVNYRRAYVIIFVLLFLLILSFGSFIEPVYFMPATKASQGVGLIIATFAFFLVKMAFKQKSFKVFLGTKAKEDKEILVKTGIYGRIRHPLYTSAIMFVIGFVVFSPSYTNLIHGICLLFYLLISVQYEDKRRAKAFTKEYEKYKEEVPMLLPKLKLGF</sequence>
<dbReference type="EMBL" id="JAEQBW010000004">
    <property type="protein sequence ID" value="MBK6265453.1"/>
    <property type="molecule type" value="Genomic_DNA"/>
</dbReference>
<comment type="caution">
    <text evidence="6">The sequence shown here is derived from an EMBL/GenBank/DDBJ whole genome shotgun (WGS) entry which is preliminary data.</text>
</comment>
<dbReference type="GO" id="GO:0012505">
    <property type="term" value="C:endomembrane system"/>
    <property type="evidence" value="ECO:0007669"/>
    <property type="project" value="UniProtKB-SubCell"/>
</dbReference>
<dbReference type="InterPro" id="IPR052527">
    <property type="entry name" value="Metal_cation-efflux_comp"/>
</dbReference>
<organism evidence="6 7">
    <name type="scientific">Marivirga aurantiaca</name>
    <dbReference type="NCBI Taxonomy" id="2802615"/>
    <lineage>
        <taxon>Bacteria</taxon>
        <taxon>Pseudomonadati</taxon>
        <taxon>Bacteroidota</taxon>
        <taxon>Cytophagia</taxon>
        <taxon>Cytophagales</taxon>
        <taxon>Marivirgaceae</taxon>
        <taxon>Marivirga</taxon>
    </lineage>
</organism>
<feature type="transmembrane region" description="Helical" evidence="5">
    <location>
        <begin position="78"/>
        <end position="97"/>
    </location>
</feature>
<dbReference type="Proteomes" id="UP000611723">
    <property type="component" value="Unassembled WGS sequence"/>
</dbReference>
<keyword evidence="2 5" id="KW-0812">Transmembrane</keyword>
<dbReference type="RefSeq" id="WP_201431139.1">
    <property type="nucleotide sequence ID" value="NZ_JAEQBW010000004.1"/>
</dbReference>
<name>A0A935CBM8_9BACT</name>
<accession>A0A935CBM8</accession>
<keyword evidence="4 5" id="KW-0472">Membrane</keyword>
<proteinExistence type="predicted"/>
<evidence type="ECO:0000256" key="1">
    <source>
        <dbReference type="ARBA" id="ARBA00004127"/>
    </source>
</evidence>
<gene>
    <name evidence="6" type="ORF">JKA74_10430</name>
</gene>
<feature type="transmembrane region" description="Helical" evidence="5">
    <location>
        <begin position="47"/>
        <end position="66"/>
    </location>
</feature>
<evidence type="ECO:0000313" key="7">
    <source>
        <dbReference type="Proteomes" id="UP000611723"/>
    </source>
</evidence>
<evidence type="ECO:0000256" key="2">
    <source>
        <dbReference type="ARBA" id="ARBA00022692"/>
    </source>
</evidence>
<reference evidence="6" key="1">
    <citation type="submission" date="2021-01" db="EMBL/GenBank/DDBJ databases">
        <title>Marivirga aurantiaca sp. nov., isolated from intertidal surface sediments.</title>
        <authorList>
            <person name="Zhang M."/>
        </authorList>
    </citation>
    <scope>NUCLEOTIDE SEQUENCE</scope>
    <source>
        <strain evidence="6">S37H4</strain>
    </source>
</reference>
<dbReference type="InterPro" id="IPR007318">
    <property type="entry name" value="Phopholipid_MeTrfase"/>
</dbReference>
<feature type="transmembrane region" description="Helical" evidence="5">
    <location>
        <begin position="6"/>
        <end position="26"/>
    </location>
</feature>
<keyword evidence="7" id="KW-1185">Reference proteome</keyword>
<dbReference type="PANTHER" id="PTHR43847">
    <property type="entry name" value="BLL3993 PROTEIN"/>
    <property type="match status" value="1"/>
</dbReference>
<evidence type="ECO:0000256" key="4">
    <source>
        <dbReference type="ARBA" id="ARBA00023136"/>
    </source>
</evidence>
<dbReference type="Pfam" id="PF04191">
    <property type="entry name" value="PEMT"/>
    <property type="match status" value="1"/>
</dbReference>
<dbReference type="Gene3D" id="1.20.120.1630">
    <property type="match status" value="1"/>
</dbReference>
<evidence type="ECO:0000256" key="3">
    <source>
        <dbReference type="ARBA" id="ARBA00022989"/>
    </source>
</evidence>
<protein>
    <submittedName>
        <fullName evidence="6">Isoprenylcysteine carboxylmethyltransferase family protein</fullName>
    </submittedName>
</protein>
<evidence type="ECO:0000313" key="6">
    <source>
        <dbReference type="EMBL" id="MBK6265453.1"/>
    </source>
</evidence>
<dbReference type="PANTHER" id="PTHR43847:SF1">
    <property type="entry name" value="BLL3993 PROTEIN"/>
    <property type="match status" value="1"/>
</dbReference>